<evidence type="ECO:0000313" key="5">
    <source>
        <dbReference type="Proteomes" id="UP001500016"/>
    </source>
</evidence>
<dbReference type="PRINTS" id="PR00364">
    <property type="entry name" value="DISEASERSIST"/>
</dbReference>
<dbReference type="Pfam" id="PF25872">
    <property type="entry name" value="HTH_77"/>
    <property type="match status" value="1"/>
</dbReference>
<dbReference type="InterPro" id="IPR049945">
    <property type="entry name" value="AAA_22"/>
</dbReference>
<dbReference type="SUPFAM" id="SSF52540">
    <property type="entry name" value="P-loop containing nucleoside triphosphate hydrolases"/>
    <property type="match status" value="1"/>
</dbReference>
<accession>A0ABN2X1M5</accession>
<dbReference type="InterPro" id="IPR027417">
    <property type="entry name" value="P-loop_NTPase"/>
</dbReference>
<comment type="caution">
    <text evidence="4">The sequence shown here is derived from an EMBL/GenBank/DDBJ whole genome shotgun (WGS) entry which is preliminary data.</text>
</comment>
<reference evidence="4 5" key="1">
    <citation type="journal article" date="2019" name="Int. J. Syst. Evol. Microbiol.">
        <title>The Global Catalogue of Microorganisms (GCM) 10K type strain sequencing project: providing services to taxonomists for standard genome sequencing and annotation.</title>
        <authorList>
            <consortium name="The Broad Institute Genomics Platform"/>
            <consortium name="The Broad Institute Genome Sequencing Center for Infectious Disease"/>
            <person name="Wu L."/>
            <person name="Ma J."/>
        </authorList>
    </citation>
    <scope>NUCLEOTIDE SEQUENCE [LARGE SCALE GENOMIC DNA]</scope>
    <source>
        <strain evidence="4 5">JCM 15478</strain>
    </source>
</reference>
<dbReference type="Gene3D" id="3.40.50.300">
    <property type="entry name" value="P-loop containing nucleotide triphosphate hydrolases"/>
    <property type="match status" value="1"/>
</dbReference>
<evidence type="ECO:0000259" key="3">
    <source>
        <dbReference type="Pfam" id="PF25872"/>
    </source>
</evidence>
<feature type="domain" description="ORC1/DEAH AAA+ ATPase" evidence="2">
    <location>
        <begin position="16"/>
        <end position="119"/>
    </location>
</feature>
<dbReference type="InterPro" id="IPR058852">
    <property type="entry name" value="HTH_77"/>
</dbReference>
<dbReference type="PANTHER" id="PTHR47691:SF3">
    <property type="entry name" value="HTH-TYPE TRANSCRIPTIONAL REGULATOR RV0890C-RELATED"/>
    <property type="match status" value="1"/>
</dbReference>
<evidence type="ECO:0000313" key="4">
    <source>
        <dbReference type="EMBL" id="GAA2103089.1"/>
    </source>
</evidence>
<feature type="region of interest" description="Disordered" evidence="1">
    <location>
        <begin position="683"/>
        <end position="733"/>
    </location>
</feature>
<sequence length="733" mass="79043">MGRSVEAVELGGQLASARLVTVTGVGGVGKSRLALHAAEQVQDRFCDGVWLAELSALRDGRLLDHTVAEALGLAGSSVRPPRSALLRQLADREVLLVLDGCEHLVEECAELTDALLRHAPGLSVLATGRRPLEIAGEHVFTLAPMPEDEAVELFTERAAAVLAEPPGPDEAVVELCRRLDGIPLALELAAGRLRVLSVEQIAHRIEDRFRLLASTSRSGLARHQTLRTAIGWSHELCTARERLLWARLSVFAGDFDLEAVEYLCSGEALPADRVLSVLDELVAQSVVVRDTGVGTEGQARYHLLETVREYGAGWLEELGEAEELRRRHRDWYLGLATWCELDWFGPRQPEVAARVEQDLPNVRLALEHSLRSPDDAHIGQYLAATLWFYWIGCGRLAEGQHWLDQALAWDGGHPQTRTKALWVSGLASLVRGQVVKALGLLHECLELSEERGDETAKAYALQMLGVLAVVSDDLPRGKSLLRESLDRFRELGELNALVMLAQVELAMAHAFDGELETARTLCEEARDVSADSGERWVRSYALYLLAYVHMVRDDHARARELSVECLTIKREFHDVLGMTIALEHLAPLTAAEDPGGAAAMLGAADAGWRVVGARRFGSRHFESIAASCRSHLLAELGEEAYEDAYARGRKRGLLAAVDDAVHRGARTGGAARVPFSAAGTGAGTGAGAGAGVARTTQGSAGRLPEPERGPGAETAQPAVPPPTAGADGGQQAG</sequence>
<dbReference type="Gene3D" id="1.25.40.10">
    <property type="entry name" value="Tetratricopeptide repeat domain"/>
    <property type="match status" value="1"/>
</dbReference>
<dbReference type="PANTHER" id="PTHR47691">
    <property type="entry name" value="REGULATOR-RELATED"/>
    <property type="match status" value="1"/>
</dbReference>
<name>A0ABN2X1M5_9ACTN</name>
<dbReference type="EMBL" id="BAAAPE010000028">
    <property type="protein sequence ID" value="GAA2103089.1"/>
    <property type="molecule type" value="Genomic_DNA"/>
</dbReference>
<organism evidence="4 5">
    <name type="scientific">Streptomyces albiaxialis</name>
    <dbReference type="NCBI Taxonomy" id="329523"/>
    <lineage>
        <taxon>Bacteria</taxon>
        <taxon>Bacillati</taxon>
        <taxon>Actinomycetota</taxon>
        <taxon>Actinomycetes</taxon>
        <taxon>Kitasatosporales</taxon>
        <taxon>Streptomycetaceae</taxon>
        <taxon>Streptomyces</taxon>
    </lineage>
</organism>
<keyword evidence="5" id="KW-1185">Reference proteome</keyword>
<evidence type="ECO:0008006" key="6">
    <source>
        <dbReference type="Google" id="ProtNLM"/>
    </source>
</evidence>
<dbReference type="InterPro" id="IPR011990">
    <property type="entry name" value="TPR-like_helical_dom_sf"/>
</dbReference>
<evidence type="ECO:0000256" key="1">
    <source>
        <dbReference type="SAM" id="MobiDB-lite"/>
    </source>
</evidence>
<dbReference type="Pfam" id="PF13401">
    <property type="entry name" value="AAA_22"/>
    <property type="match status" value="1"/>
</dbReference>
<protein>
    <recommendedName>
        <fullName evidence="6">NB-ARC domain-containing protein</fullName>
    </recommendedName>
</protein>
<feature type="domain" description="Winged helix-turn-helix" evidence="3">
    <location>
        <begin position="241"/>
        <end position="312"/>
    </location>
</feature>
<dbReference type="Proteomes" id="UP001500016">
    <property type="component" value="Unassembled WGS sequence"/>
</dbReference>
<proteinExistence type="predicted"/>
<dbReference type="SUPFAM" id="SSF48452">
    <property type="entry name" value="TPR-like"/>
    <property type="match status" value="1"/>
</dbReference>
<gene>
    <name evidence="4" type="ORF">GCM10009801_77680</name>
</gene>
<evidence type="ECO:0000259" key="2">
    <source>
        <dbReference type="Pfam" id="PF13401"/>
    </source>
</evidence>